<keyword evidence="1" id="KW-0677">Repeat</keyword>
<dbReference type="PANTHER" id="PTHR24251">
    <property type="entry name" value="OVOCHYMASE-RELATED"/>
    <property type="match status" value="1"/>
</dbReference>
<dbReference type="PROSITE" id="PS01180">
    <property type="entry name" value="CUB"/>
    <property type="match status" value="1"/>
</dbReference>
<dbReference type="Proteomes" id="UP001208570">
    <property type="component" value="Unassembled WGS sequence"/>
</dbReference>
<dbReference type="PANTHER" id="PTHR24251:SF37">
    <property type="entry name" value="CUB DOMAIN-CONTAINING PROTEIN"/>
    <property type="match status" value="1"/>
</dbReference>
<keyword evidence="6" id="KW-1185">Reference proteome</keyword>
<evidence type="ECO:0000256" key="2">
    <source>
        <dbReference type="ARBA" id="ARBA00023157"/>
    </source>
</evidence>
<dbReference type="InterPro" id="IPR035914">
    <property type="entry name" value="Sperma_CUB_dom_sf"/>
</dbReference>
<gene>
    <name evidence="5" type="ORF">LSH36_24g07001</name>
</gene>
<feature type="domain" description="CUB" evidence="4">
    <location>
        <begin position="1"/>
        <end position="83"/>
    </location>
</feature>
<sequence>MSINVCDLQKVQIGFQGFELESSCVYDFLQSFNGGDDEAPRVGYYFGSDLPGIVTFSGNTSYLKFTSDVSITYSGFLGFYKFV</sequence>
<reference evidence="5" key="1">
    <citation type="journal article" date="2023" name="Mol. Biol. Evol.">
        <title>Third-Generation Sequencing Reveals the Adaptive Role of the Epigenome in Three Deep-Sea Polychaetes.</title>
        <authorList>
            <person name="Perez M."/>
            <person name="Aroh O."/>
            <person name="Sun Y."/>
            <person name="Lan Y."/>
            <person name="Juniper S.K."/>
            <person name="Young C.R."/>
            <person name="Angers B."/>
            <person name="Qian P.Y."/>
        </authorList>
    </citation>
    <scope>NUCLEOTIDE SEQUENCE</scope>
    <source>
        <strain evidence="5">P08H-3</strain>
    </source>
</reference>
<comment type="caution">
    <text evidence="5">The sequence shown here is derived from an EMBL/GenBank/DDBJ whole genome shotgun (WGS) entry which is preliminary data.</text>
</comment>
<evidence type="ECO:0000259" key="4">
    <source>
        <dbReference type="PROSITE" id="PS01180"/>
    </source>
</evidence>
<accession>A0AAD9KC77</accession>
<evidence type="ECO:0000256" key="1">
    <source>
        <dbReference type="ARBA" id="ARBA00022737"/>
    </source>
</evidence>
<dbReference type="CDD" id="cd00041">
    <property type="entry name" value="CUB"/>
    <property type="match status" value="1"/>
</dbReference>
<organism evidence="5 6">
    <name type="scientific">Paralvinella palmiformis</name>
    <dbReference type="NCBI Taxonomy" id="53620"/>
    <lineage>
        <taxon>Eukaryota</taxon>
        <taxon>Metazoa</taxon>
        <taxon>Spiralia</taxon>
        <taxon>Lophotrochozoa</taxon>
        <taxon>Annelida</taxon>
        <taxon>Polychaeta</taxon>
        <taxon>Sedentaria</taxon>
        <taxon>Canalipalpata</taxon>
        <taxon>Terebellida</taxon>
        <taxon>Terebelliformia</taxon>
        <taxon>Alvinellidae</taxon>
        <taxon>Paralvinella</taxon>
    </lineage>
</organism>
<name>A0AAD9KC77_9ANNE</name>
<evidence type="ECO:0000256" key="3">
    <source>
        <dbReference type="PROSITE-ProRule" id="PRU00059"/>
    </source>
</evidence>
<keyword evidence="2" id="KW-1015">Disulfide bond</keyword>
<dbReference type="InterPro" id="IPR000859">
    <property type="entry name" value="CUB_dom"/>
</dbReference>
<evidence type="ECO:0000313" key="5">
    <source>
        <dbReference type="EMBL" id="KAK2167773.1"/>
    </source>
</evidence>
<dbReference type="EMBL" id="JAODUP010000024">
    <property type="protein sequence ID" value="KAK2167773.1"/>
    <property type="molecule type" value="Genomic_DNA"/>
</dbReference>
<protein>
    <recommendedName>
        <fullName evidence="4">CUB domain-containing protein</fullName>
    </recommendedName>
</protein>
<dbReference type="SUPFAM" id="SSF49854">
    <property type="entry name" value="Spermadhesin, CUB domain"/>
    <property type="match status" value="1"/>
</dbReference>
<dbReference type="Gene3D" id="2.60.120.290">
    <property type="entry name" value="Spermadhesin, CUB domain"/>
    <property type="match status" value="1"/>
</dbReference>
<dbReference type="Pfam" id="PF00431">
    <property type="entry name" value="CUB"/>
    <property type="match status" value="1"/>
</dbReference>
<proteinExistence type="predicted"/>
<dbReference type="AlphaFoldDB" id="A0AAD9KC77"/>
<evidence type="ECO:0000313" key="6">
    <source>
        <dbReference type="Proteomes" id="UP001208570"/>
    </source>
</evidence>
<comment type="caution">
    <text evidence="3">Lacks conserved residue(s) required for the propagation of feature annotation.</text>
</comment>